<gene>
    <name evidence="6" type="ORF">Pth03_21770</name>
</gene>
<dbReference type="AlphaFoldDB" id="A0A8J3UXM5"/>
<accession>A0A8J3UXM5</accession>
<organism evidence="6 7">
    <name type="scientific">Planotetraspora thailandica</name>
    <dbReference type="NCBI Taxonomy" id="487172"/>
    <lineage>
        <taxon>Bacteria</taxon>
        <taxon>Bacillati</taxon>
        <taxon>Actinomycetota</taxon>
        <taxon>Actinomycetes</taxon>
        <taxon>Streptosporangiales</taxon>
        <taxon>Streptosporangiaceae</taxon>
        <taxon>Planotetraspora</taxon>
    </lineage>
</organism>
<dbReference type="EMBL" id="BOOR01000011">
    <property type="protein sequence ID" value="GII53788.1"/>
    <property type="molecule type" value="Genomic_DNA"/>
</dbReference>
<keyword evidence="7" id="KW-1185">Reference proteome</keyword>
<dbReference type="InterPro" id="IPR009057">
    <property type="entry name" value="Homeodomain-like_sf"/>
</dbReference>
<dbReference type="Gene3D" id="1.10.357.10">
    <property type="entry name" value="Tetracycline Repressor, domain 2"/>
    <property type="match status" value="1"/>
</dbReference>
<evidence type="ECO:0000256" key="1">
    <source>
        <dbReference type="ARBA" id="ARBA00023015"/>
    </source>
</evidence>
<dbReference type="PROSITE" id="PS50977">
    <property type="entry name" value="HTH_TETR_2"/>
    <property type="match status" value="1"/>
</dbReference>
<dbReference type="InterPro" id="IPR050109">
    <property type="entry name" value="HTH-type_TetR-like_transc_reg"/>
</dbReference>
<dbReference type="PROSITE" id="PS01081">
    <property type="entry name" value="HTH_TETR_1"/>
    <property type="match status" value="1"/>
</dbReference>
<keyword evidence="3" id="KW-0804">Transcription</keyword>
<protein>
    <recommendedName>
        <fullName evidence="5">HTH tetR-type domain-containing protein</fullName>
    </recommendedName>
</protein>
<proteinExistence type="predicted"/>
<evidence type="ECO:0000256" key="2">
    <source>
        <dbReference type="ARBA" id="ARBA00023125"/>
    </source>
</evidence>
<dbReference type="InterPro" id="IPR023772">
    <property type="entry name" value="DNA-bd_HTH_TetR-type_CS"/>
</dbReference>
<dbReference type="GO" id="GO:0003700">
    <property type="term" value="F:DNA-binding transcription factor activity"/>
    <property type="evidence" value="ECO:0007669"/>
    <property type="project" value="TreeGrafter"/>
</dbReference>
<evidence type="ECO:0000313" key="7">
    <source>
        <dbReference type="Proteomes" id="UP000605992"/>
    </source>
</evidence>
<evidence type="ECO:0000313" key="6">
    <source>
        <dbReference type="EMBL" id="GII53788.1"/>
    </source>
</evidence>
<dbReference type="PRINTS" id="PR00455">
    <property type="entry name" value="HTHTETR"/>
</dbReference>
<keyword evidence="1" id="KW-0805">Transcription regulation</keyword>
<feature type="domain" description="HTH tetR-type" evidence="5">
    <location>
        <begin position="13"/>
        <end position="73"/>
    </location>
</feature>
<dbReference type="RefSeq" id="WP_203944044.1">
    <property type="nucleotide sequence ID" value="NZ_BOOR01000011.1"/>
</dbReference>
<evidence type="ECO:0000256" key="4">
    <source>
        <dbReference type="PROSITE-ProRule" id="PRU00335"/>
    </source>
</evidence>
<dbReference type="Gene3D" id="1.10.10.60">
    <property type="entry name" value="Homeodomain-like"/>
    <property type="match status" value="1"/>
</dbReference>
<sequence>MSDVLGLRERKKLRTRRALIEAALRLFQEKGYEESTIAEIAAAADVSTRTFFSYFAGKEDVVFFDGQARVDAALKMIAERRAGESVVDLLLRVTSHSLDTVSDADLTVELTPARRHLMMTVPALRARGLHLLYETQRRLAEALHLAYADELDPIEAAAAIGSVMGAAHLATMICTDRGETPEQVWAAGRRAMEIAIRGLGSIG</sequence>
<dbReference type="PANTHER" id="PTHR30055:SF234">
    <property type="entry name" value="HTH-TYPE TRANSCRIPTIONAL REGULATOR BETI"/>
    <property type="match status" value="1"/>
</dbReference>
<reference evidence="6" key="1">
    <citation type="submission" date="2021-01" db="EMBL/GenBank/DDBJ databases">
        <title>Whole genome shotgun sequence of Planotetraspora thailandica NBRC 104271.</title>
        <authorList>
            <person name="Komaki H."/>
            <person name="Tamura T."/>
        </authorList>
    </citation>
    <scope>NUCLEOTIDE SEQUENCE</scope>
    <source>
        <strain evidence="6">NBRC 104271</strain>
    </source>
</reference>
<comment type="caution">
    <text evidence="6">The sequence shown here is derived from an EMBL/GenBank/DDBJ whole genome shotgun (WGS) entry which is preliminary data.</text>
</comment>
<dbReference type="Proteomes" id="UP000605992">
    <property type="component" value="Unassembled WGS sequence"/>
</dbReference>
<dbReference type="InterPro" id="IPR001647">
    <property type="entry name" value="HTH_TetR"/>
</dbReference>
<keyword evidence="2 4" id="KW-0238">DNA-binding</keyword>
<feature type="DNA-binding region" description="H-T-H motif" evidence="4">
    <location>
        <begin position="36"/>
        <end position="55"/>
    </location>
</feature>
<evidence type="ECO:0000259" key="5">
    <source>
        <dbReference type="PROSITE" id="PS50977"/>
    </source>
</evidence>
<evidence type="ECO:0000256" key="3">
    <source>
        <dbReference type="ARBA" id="ARBA00023163"/>
    </source>
</evidence>
<name>A0A8J3UXM5_9ACTN</name>
<dbReference type="GO" id="GO:0000976">
    <property type="term" value="F:transcription cis-regulatory region binding"/>
    <property type="evidence" value="ECO:0007669"/>
    <property type="project" value="TreeGrafter"/>
</dbReference>
<dbReference type="Pfam" id="PF00440">
    <property type="entry name" value="TetR_N"/>
    <property type="match status" value="1"/>
</dbReference>
<dbReference type="SUPFAM" id="SSF46689">
    <property type="entry name" value="Homeodomain-like"/>
    <property type="match status" value="1"/>
</dbReference>
<dbReference type="PANTHER" id="PTHR30055">
    <property type="entry name" value="HTH-TYPE TRANSCRIPTIONAL REGULATOR RUTR"/>
    <property type="match status" value="1"/>
</dbReference>